<evidence type="ECO:0000313" key="2">
    <source>
        <dbReference type="Proteomes" id="UP001324427"/>
    </source>
</evidence>
<reference evidence="1 2" key="1">
    <citation type="submission" date="2021-11" db="EMBL/GenBank/DDBJ databases">
        <title>Black yeast isolated from Biological Soil Crust.</title>
        <authorList>
            <person name="Kurbessoian T."/>
        </authorList>
    </citation>
    <scope>NUCLEOTIDE SEQUENCE [LARGE SCALE GENOMIC DNA]</scope>
    <source>
        <strain evidence="1 2">CCFEE 5522</strain>
    </source>
</reference>
<evidence type="ECO:0008006" key="3">
    <source>
        <dbReference type="Google" id="ProtNLM"/>
    </source>
</evidence>
<dbReference type="GO" id="GO:0005737">
    <property type="term" value="C:cytoplasm"/>
    <property type="evidence" value="ECO:0007669"/>
    <property type="project" value="TreeGrafter"/>
</dbReference>
<comment type="caution">
    <text evidence="1">The sequence shown here is derived from an EMBL/GenBank/DDBJ whole genome shotgun (WGS) entry which is preliminary data.</text>
</comment>
<name>A0AAV9J8R5_9PEZI</name>
<dbReference type="InterPro" id="IPR029063">
    <property type="entry name" value="SAM-dependent_MTases_sf"/>
</dbReference>
<gene>
    <name evidence="1" type="ORF">LTR36_008051</name>
</gene>
<dbReference type="InterPro" id="IPR019410">
    <property type="entry name" value="Methyltransf_16"/>
</dbReference>
<evidence type="ECO:0000313" key="1">
    <source>
        <dbReference type="EMBL" id="KAK4541450.1"/>
    </source>
</evidence>
<dbReference type="SUPFAM" id="SSF53335">
    <property type="entry name" value="S-adenosyl-L-methionine-dependent methyltransferases"/>
    <property type="match status" value="1"/>
</dbReference>
<dbReference type="AlphaFoldDB" id="A0AAV9J8R5"/>
<dbReference type="Gene3D" id="3.40.50.150">
    <property type="entry name" value="Vaccinia Virus protein VP39"/>
    <property type="match status" value="1"/>
</dbReference>
<protein>
    <recommendedName>
        <fullName evidence="3">Nicotinamide N-methyltransferase</fullName>
    </recommendedName>
</protein>
<dbReference type="Pfam" id="PF10294">
    <property type="entry name" value="Methyltransf_16"/>
    <property type="match status" value="1"/>
</dbReference>
<dbReference type="EMBL" id="JAVFHQ010000053">
    <property type="protein sequence ID" value="KAK4541450.1"/>
    <property type="molecule type" value="Genomic_DNA"/>
</dbReference>
<dbReference type="PANTHER" id="PTHR14614:SF104">
    <property type="entry name" value="N-METHYLTRANSFERASE, PUTATIVE (AFU_ORTHOLOGUE AFUA_1G17750)-RELATED"/>
    <property type="match status" value="1"/>
</dbReference>
<dbReference type="Proteomes" id="UP001324427">
    <property type="component" value="Unassembled WGS sequence"/>
</dbReference>
<dbReference type="GO" id="GO:0008757">
    <property type="term" value="F:S-adenosylmethionine-dependent methyltransferase activity"/>
    <property type="evidence" value="ECO:0007669"/>
    <property type="project" value="UniProtKB-ARBA"/>
</dbReference>
<sequence>MSTLTDLIQIIQPDNEETPEDIFASAPGLIFTDDLRTLHGDPGTTIVYKSKRFGDIELKTADPEGEDDRRLFSHYLWNAGIKLAELISDDEAENGKWRVQGERVLELGAGVGLGGIVATLAGADEVMITDYPAPVVIENIRRNAKKCISSHLEAKYNIEGHRWGDTSSTTGLVAESAHHCTRIIAADCYWMLGEHLNLVRSMLHFLTLEPGGRVFAIGAFHTGRAKMAAFFDVATEEGLEVDEIYEEDADGNRRAWVKERNGGEEDVLERKRWLVIARLKRRTL</sequence>
<organism evidence="1 2">
    <name type="scientific">Oleoguttula mirabilis</name>
    <dbReference type="NCBI Taxonomy" id="1507867"/>
    <lineage>
        <taxon>Eukaryota</taxon>
        <taxon>Fungi</taxon>
        <taxon>Dikarya</taxon>
        <taxon>Ascomycota</taxon>
        <taxon>Pezizomycotina</taxon>
        <taxon>Dothideomycetes</taxon>
        <taxon>Dothideomycetidae</taxon>
        <taxon>Mycosphaerellales</taxon>
        <taxon>Teratosphaeriaceae</taxon>
        <taxon>Oleoguttula</taxon>
    </lineage>
</organism>
<keyword evidence="2" id="KW-1185">Reference proteome</keyword>
<accession>A0AAV9J8R5</accession>
<proteinExistence type="predicted"/>
<dbReference type="PANTHER" id="PTHR14614">
    <property type="entry name" value="HEPATOCELLULAR CARCINOMA-ASSOCIATED ANTIGEN"/>
    <property type="match status" value="1"/>
</dbReference>